<feature type="domain" description="Manganese/iron superoxide dismutase N-terminal" evidence="8">
    <location>
        <begin position="57"/>
        <end position="135"/>
    </location>
</feature>
<comment type="cofactor">
    <cofactor evidence="1">
        <name>Fe cation</name>
        <dbReference type="ChEBI" id="CHEBI:24875"/>
    </cofactor>
</comment>
<evidence type="ECO:0000313" key="10">
    <source>
        <dbReference type="EMBL" id="KAK6926234.1"/>
    </source>
</evidence>
<evidence type="ECO:0000256" key="5">
    <source>
        <dbReference type="ARBA" id="ARBA00023002"/>
    </source>
</evidence>
<dbReference type="EC" id="1.15.1.1" evidence="3"/>
<evidence type="ECO:0000256" key="7">
    <source>
        <dbReference type="SAM" id="MobiDB-lite"/>
    </source>
</evidence>
<dbReference type="AlphaFoldDB" id="A0AAN8Z4I7"/>
<feature type="compositionally biased region" description="Acidic residues" evidence="7">
    <location>
        <begin position="321"/>
        <end position="345"/>
    </location>
</feature>
<evidence type="ECO:0000256" key="4">
    <source>
        <dbReference type="ARBA" id="ARBA00022723"/>
    </source>
</evidence>
<evidence type="ECO:0000259" key="8">
    <source>
        <dbReference type="Pfam" id="PF00081"/>
    </source>
</evidence>
<protein>
    <recommendedName>
        <fullName evidence="3">superoxide dismutase</fullName>
        <ecNumber evidence="3">1.15.1.1</ecNumber>
    </recommendedName>
</protein>
<feature type="domain" description="Manganese/iron superoxide dismutase C-terminal" evidence="9">
    <location>
        <begin position="143"/>
        <end position="194"/>
    </location>
</feature>
<dbReference type="SUPFAM" id="SSF46609">
    <property type="entry name" value="Fe,Mn superoxide dismutase (SOD), N-terminal domain"/>
    <property type="match status" value="1"/>
</dbReference>
<evidence type="ECO:0000259" key="9">
    <source>
        <dbReference type="Pfam" id="PF02777"/>
    </source>
</evidence>
<proteinExistence type="inferred from homology"/>
<dbReference type="InterPro" id="IPR036324">
    <property type="entry name" value="Mn/Fe_SOD_N_sf"/>
</dbReference>
<dbReference type="EMBL" id="JBAMMX010000015">
    <property type="protein sequence ID" value="KAK6926234.1"/>
    <property type="molecule type" value="Genomic_DNA"/>
</dbReference>
<feature type="region of interest" description="Disordered" evidence="7">
    <location>
        <begin position="310"/>
        <end position="345"/>
    </location>
</feature>
<dbReference type="Gene3D" id="1.10.287.990">
    <property type="entry name" value="Fe,Mn superoxide dismutase (SOD) domain"/>
    <property type="match status" value="1"/>
</dbReference>
<feature type="compositionally biased region" description="Basic and acidic residues" evidence="7">
    <location>
        <begin position="310"/>
        <end position="320"/>
    </location>
</feature>
<keyword evidence="11" id="KW-1185">Reference proteome</keyword>
<keyword evidence="6" id="KW-0408">Iron</keyword>
<organism evidence="10 11">
    <name type="scientific">Dillenia turbinata</name>
    <dbReference type="NCBI Taxonomy" id="194707"/>
    <lineage>
        <taxon>Eukaryota</taxon>
        <taxon>Viridiplantae</taxon>
        <taxon>Streptophyta</taxon>
        <taxon>Embryophyta</taxon>
        <taxon>Tracheophyta</taxon>
        <taxon>Spermatophyta</taxon>
        <taxon>Magnoliopsida</taxon>
        <taxon>eudicotyledons</taxon>
        <taxon>Gunneridae</taxon>
        <taxon>Pentapetalae</taxon>
        <taxon>Dilleniales</taxon>
        <taxon>Dilleniaceae</taxon>
        <taxon>Dillenia</taxon>
    </lineage>
</organism>
<dbReference type="InterPro" id="IPR019833">
    <property type="entry name" value="Mn/Fe_SOD_BS"/>
</dbReference>
<dbReference type="InterPro" id="IPR001189">
    <property type="entry name" value="Mn/Fe_SOD"/>
</dbReference>
<dbReference type="InterPro" id="IPR019832">
    <property type="entry name" value="Mn/Fe_SOD_C"/>
</dbReference>
<gene>
    <name evidence="10" type="ORF">RJ641_007953</name>
</gene>
<dbReference type="FunFam" id="1.10.287.990:FF:000002">
    <property type="entry name" value="Superoxide dismutase"/>
    <property type="match status" value="1"/>
</dbReference>
<comment type="caution">
    <text evidence="10">The sequence shown here is derived from an EMBL/GenBank/DDBJ whole genome shotgun (WGS) entry which is preliminary data.</text>
</comment>
<dbReference type="PANTHER" id="PTHR42769">
    <property type="entry name" value="SUPEROXIDE DISMUTASE"/>
    <property type="match status" value="1"/>
</dbReference>
<dbReference type="Pfam" id="PF02777">
    <property type="entry name" value="Sod_Fe_C"/>
    <property type="match status" value="2"/>
</dbReference>
<dbReference type="PROSITE" id="PS00088">
    <property type="entry name" value="SOD_MN"/>
    <property type="match status" value="1"/>
</dbReference>
<dbReference type="PANTHER" id="PTHR42769:SF3">
    <property type="entry name" value="SUPEROXIDE DISMUTASE [FE] 2, CHLOROPLASTIC"/>
    <property type="match status" value="1"/>
</dbReference>
<sequence>MVATATAIPLSSPLFPCHGIHRGRSPFRSLQWTLTQRLFRRRASLTTITASVDLKPPSYPLNALEPHMSKETLEYHWGKHHRTYVENLNKQIVGTELDGMILEDIILATYNKGVFLPPFNNAAQVWNHEFFWESMKPDGGGKPSEELLELIDRDFGSFEKFINEFKLAASTQFGSGWAWLVYKANRLNVGNAVNPCPSDTDKKLVIVKSPNAVNPLVWDYSVSDLIVVGSFYVVSIIYYTGWCTKYDASMSSHGDSLQPLLTIDVWEHAYYLDFQNRRPDYITTFMEKLVSWEAVSSRLELAKAWATEREMQEEKRKREEEEAELAENEAVEMYVESDTDDSEAE</sequence>
<evidence type="ECO:0000256" key="6">
    <source>
        <dbReference type="ARBA" id="ARBA00023004"/>
    </source>
</evidence>
<dbReference type="InterPro" id="IPR019831">
    <property type="entry name" value="Mn/Fe_SOD_N"/>
</dbReference>
<dbReference type="GO" id="GO:0046872">
    <property type="term" value="F:metal ion binding"/>
    <property type="evidence" value="ECO:0007669"/>
    <property type="project" value="UniProtKB-KW"/>
</dbReference>
<dbReference type="Pfam" id="PF00081">
    <property type="entry name" value="Sod_Fe_N"/>
    <property type="match status" value="1"/>
</dbReference>
<dbReference type="SUPFAM" id="SSF54719">
    <property type="entry name" value="Fe,Mn superoxide dismutase (SOD), C-terminal domain"/>
    <property type="match status" value="1"/>
</dbReference>
<dbReference type="Gene3D" id="3.55.40.20">
    <property type="entry name" value="Iron/manganese superoxide dismutase, C-terminal domain"/>
    <property type="match status" value="1"/>
</dbReference>
<comment type="similarity">
    <text evidence="2">Belongs to the iron/manganese superoxide dismutase family.</text>
</comment>
<feature type="domain" description="Manganese/iron superoxide dismutase C-terminal" evidence="9">
    <location>
        <begin position="255"/>
        <end position="298"/>
    </location>
</feature>
<dbReference type="PRINTS" id="PR01703">
    <property type="entry name" value="MNSODISMTASE"/>
</dbReference>
<dbReference type="InterPro" id="IPR036314">
    <property type="entry name" value="SOD_C_sf"/>
</dbReference>
<dbReference type="GO" id="GO:0004784">
    <property type="term" value="F:superoxide dismutase activity"/>
    <property type="evidence" value="ECO:0007669"/>
    <property type="project" value="UniProtKB-EC"/>
</dbReference>
<dbReference type="GO" id="GO:0042644">
    <property type="term" value="C:chloroplast nucleoid"/>
    <property type="evidence" value="ECO:0007669"/>
    <property type="project" value="TreeGrafter"/>
</dbReference>
<keyword evidence="5" id="KW-0560">Oxidoreductase</keyword>
<evidence type="ECO:0000313" key="11">
    <source>
        <dbReference type="Proteomes" id="UP001370490"/>
    </source>
</evidence>
<evidence type="ECO:0000256" key="1">
    <source>
        <dbReference type="ARBA" id="ARBA00001962"/>
    </source>
</evidence>
<evidence type="ECO:0000256" key="3">
    <source>
        <dbReference type="ARBA" id="ARBA00012682"/>
    </source>
</evidence>
<reference evidence="10 11" key="1">
    <citation type="submission" date="2023-12" db="EMBL/GenBank/DDBJ databases">
        <title>A high-quality genome assembly for Dillenia turbinata (Dilleniales).</title>
        <authorList>
            <person name="Chanderbali A."/>
        </authorList>
    </citation>
    <scope>NUCLEOTIDE SEQUENCE [LARGE SCALE GENOMIC DNA]</scope>
    <source>
        <strain evidence="10">LSX21</strain>
        <tissue evidence="10">Leaf</tissue>
    </source>
</reference>
<accession>A0AAN8Z4I7</accession>
<dbReference type="Proteomes" id="UP001370490">
    <property type="component" value="Unassembled WGS sequence"/>
</dbReference>
<keyword evidence="4" id="KW-0479">Metal-binding</keyword>
<name>A0AAN8Z4I7_9MAGN</name>
<evidence type="ECO:0000256" key="2">
    <source>
        <dbReference type="ARBA" id="ARBA00008714"/>
    </source>
</evidence>